<comment type="similarity">
    <text evidence="2 4">Belongs to the PP2C family.</text>
</comment>
<keyword evidence="4" id="KW-0378">Hydrolase</keyword>
<feature type="signal peptide" evidence="5">
    <location>
        <begin position="1"/>
        <end position="23"/>
    </location>
</feature>
<accession>A0A2G9USG1</accession>
<comment type="cofactor">
    <cofactor evidence="1 4">
        <name>Mg(2+)</name>
        <dbReference type="ChEBI" id="CHEBI:18420"/>
    </cofactor>
</comment>
<comment type="cofactor">
    <cofactor evidence="4">
        <name>Mn(2+)</name>
        <dbReference type="ChEBI" id="CHEBI:29035"/>
    </cofactor>
</comment>
<dbReference type="PANTHER" id="PTHR12320">
    <property type="entry name" value="PROTEIN PHOSPHATASE 2C"/>
    <property type="match status" value="1"/>
</dbReference>
<dbReference type="AlphaFoldDB" id="A0A2G9USG1"/>
<evidence type="ECO:0000313" key="7">
    <source>
        <dbReference type="EMBL" id="PIO73201.1"/>
    </source>
</evidence>
<comment type="catalytic activity">
    <reaction evidence="4">
        <text>O-phospho-L-seryl-[protein] + H2O = L-seryl-[protein] + phosphate</text>
        <dbReference type="Rhea" id="RHEA:20629"/>
        <dbReference type="Rhea" id="RHEA-COMP:9863"/>
        <dbReference type="Rhea" id="RHEA-COMP:11604"/>
        <dbReference type="ChEBI" id="CHEBI:15377"/>
        <dbReference type="ChEBI" id="CHEBI:29999"/>
        <dbReference type="ChEBI" id="CHEBI:43474"/>
        <dbReference type="ChEBI" id="CHEBI:83421"/>
        <dbReference type="EC" id="3.1.3.16"/>
    </reaction>
</comment>
<comment type="catalytic activity">
    <reaction evidence="4">
        <text>O-phospho-L-threonyl-[protein] + H2O = L-threonyl-[protein] + phosphate</text>
        <dbReference type="Rhea" id="RHEA:47004"/>
        <dbReference type="Rhea" id="RHEA-COMP:11060"/>
        <dbReference type="Rhea" id="RHEA-COMP:11605"/>
        <dbReference type="ChEBI" id="CHEBI:15377"/>
        <dbReference type="ChEBI" id="CHEBI:30013"/>
        <dbReference type="ChEBI" id="CHEBI:43474"/>
        <dbReference type="ChEBI" id="CHEBI:61977"/>
        <dbReference type="EC" id="3.1.3.16"/>
    </reaction>
</comment>
<reference evidence="7 8" key="1">
    <citation type="submission" date="2015-09" db="EMBL/GenBank/DDBJ databases">
        <title>Draft genome of the parasitic nematode Teladorsagia circumcincta isolate WARC Sus (inbred).</title>
        <authorList>
            <person name="Mitreva M."/>
        </authorList>
    </citation>
    <scope>NUCLEOTIDE SEQUENCE [LARGE SCALE GENOMIC DNA]</scope>
    <source>
        <strain evidence="7 8">S</strain>
    </source>
</reference>
<evidence type="ECO:0000256" key="1">
    <source>
        <dbReference type="ARBA" id="ARBA00001946"/>
    </source>
</evidence>
<keyword evidence="4" id="KW-0460">Magnesium</keyword>
<dbReference type="GO" id="GO:0046872">
    <property type="term" value="F:metal ion binding"/>
    <property type="evidence" value="ECO:0007669"/>
    <property type="project" value="UniProtKB-UniRule"/>
</dbReference>
<feature type="chain" id="PRO_5013607580" description="Protein phosphatase" evidence="5">
    <location>
        <begin position="24"/>
        <end position="270"/>
    </location>
</feature>
<dbReference type="InterPro" id="IPR039123">
    <property type="entry name" value="PPTC7"/>
</dbReference>
<dbReference type="GO" id="GO:0004722">
    <property type="term" value="F:protein serine/threonine phosphatase activity"/>
    <property type="evidence" value="ECO:0007669"/>
    <property type="project" value="UniProtKB-EC"/>
</dbReference>
<proteinExistence type="inferred from homology"/>
<evidence type="ECO:0000313" key="8">
    <source>
        <dbReference type="Proteomes" id="UP000230423"/>
    </source>
</evidence>
<dbReference type="InterPro" id="IPR001932">
    <property type="entry name" value="PPM-type_phosphatase-like_dom"/>
</dbReference>
<dbReference type="GO" id="GO:0005739">
    <property type="term" value="C:mitochondrion"/>
    <property type="evidence" value="ECO:0007669"/>
    <property type="project" value="TreeGrafter"/>
</dbReference>
<keyword evidence="3 4" id="KW-0904">Protein phosphatase</keyword>
<dbReference type="EC" id="3.1.3.16" evidence="4"/>
<name>A0A2G9USG1_TELCI</name>
<dbReference type="SMART" id="SM00332">
    <property type="entry name" value="PP2Cc"/>
    <property type="match status" value="1"/>
</dbReference>
<keyword evidence="8" id="KW-1185">Reference proteome</keyword>
<keyword evidence="5" id="KW-0732">Signal</keyword>
<feature type="domain" description="PPM-type phosphatase" evidence="6">
    <location>
        <begin position="66"/>
        <end position="267"/>
    </location>
</feature>
<dbReference type="SUPFAM" id="SSF81606">
    <property type="entry name" value="PP2C-like"/>
    <property type="match status" value="1"/>
</dbReference>
<evidence type="ECO:0000256" key="5">
    <source>
        <dbReference type="SAM" id="SignalP"/>
    </source>
</evidence>
<evidence type="ECO:0000256" key="3">
    <source>
        <dbReference type="ARBA" id="ARBA00022912"/>
    </source>
</evidence>
<evidence type="ECO:0000256" key="4">
    <source>
        <dbReference type="RuleBase" id="RU366020"/>
    </source>
</evidence>
<dbReference type="EMBL" id="KZ345499">
    <property type="protein sequence ID" value="PIO73201.1"/>
    <property type="molecule type" value="Genomic_DNA"/>
</dbReference>
<evidence type="ECO:0000256" key="2">
    <source>
        <dbReference type="ARBA" id="ARBA00006702"/>
    </source>
</evidence>
<protein>
    <recommendedName>
        <fullName evidence="4">Protein phosphatase</fullName>
        <ecNumber evidence="4">3.1.3.16</ecNumber>
    </recommendedName>
</protein>
<dbReference type="PANTHER" id="PTHR12320:SF1">
    <property type="entry name" value="PROTEIN PHOSPHATASE PTC7 HOMOLOG"/>
    <property type="match status" value="1"/>
</dbReference>
<organism evidence="7 8">
    <name type="scientific">Teladorsagia circumcincta</name>
    <name type="common">Brown stomach worm</name>
    <name type="synonym">Ostertagia circumcincta</name>
    <dbReference type="NCBI Taxonomy" id="45464"/>
    <lineage>
        <taxon>Eukaryota</taxon>
        <taxon>Metazoa</taxon>
        <taxon>Ecdysozoa</taxon>
        <taxon>Nematoda</taxon>
        <taxon>Chromadorea</taxon>
        <taxon>Rhabditida</taxon>
        <taxon>Rhabditina</taxon>
        <taxon>Rhabditomorpha</taxon>
        <taxon>Strongyloidea</taxon>
        <taxon>Trichostrongylidae</taxon>
        <taxon>Teladorsagia</taxon>
    </lineage>
</organism>
<evidence type="ECO:0000259" key="6">
    <source>
        <dbReference type="SMART" id="SM00332"/>
    </source>
</evidence>
<dbReference type="Gene3D" id="3.60.40.10">
    <property type="entry name" value="PPM-type phosphatase domain"/>
    <property type="match status" value="1"/>
</dbReference>
<keyword evidence="4" id="KW-0464">Manganese</keyword>
<keyword evidence="4" id="KW-0479">Metal-binding</keyword>
<sequence>MVGGVRLLACGRLAVRAVFSASALDIGSSITTACPDPPLPKRNLSTAPARGDNAVPVSPPAAPVVASCAGFPKDMQKGPSTVLDSGVYGDDACFISRFKNTFVVGVADGVGGWRKYGIDPSEFSRKLMRECEKRVSSGDFDPRSPETLLEKAFKATAEAPRPVGYRGFIGDTPDLADKKEIRVQKGDIVLLATDGLWDNLTEQHVLDQLRPLIEEKATVQEVCNALALTARRLSFDVTHNSPFAVKAREHGLSAAGGKPDDITLVLLLIV</sequence>
<dbReference type="InterPro" id="IPR036457">
    <property type="entry name" value="PPM-type-like_dom_sf"/>
</dbReference>
<dbReference type="Pfam" id="PF00481">
    <property type="entry name" value="PP2C"/>
    <property type="match status" value="1"/>
</dbReference>
<dbReference type="Proteomes" id="UP000230423">
    <property type="component" value="Unassembled WGS sequence"/>
</dbReference>
<gene>
    <name evidence="7" type="ORF">TELCIR_04834</name>
</gene>
<dbReference type="OrthoDB" id="60843at2759"/>